<dbReference type="Pfam" id="PF00501">
    <property type="entry name" value="AMP-binding"/>
    <property type="match status" value="1"/>
</dbReference>
<dbReference type="Gene3D" id="3.40.50.12780">
    <property type="entry name" value="N-terminal domain of ligase-like"/>
    <property type="match status" value="1"/>
</dbReference>
<feature type="domain" description="AMP-dependent synthetase/ligase" evidence="3">
    <location>
        <begin position="101"/>
        <end position="368"/>
    </location>
</feature>
<evidence type="ECO:0000259" key="4">
    <source>
        <dbReference type="Pfam" id="PF07993"/>
    </source>
</evidence>
<dbReference type="InterPro" id="IPR013120">
    <property type="entry name" value="FAR_NAD-bd"/>
</dbReference>
<dbReference type="InParanoid" id="A0A0H2RC28"/>
<evidence type="ECO:0000259" key="3">
    <source>
        <dbReference type="Pfam" id="PF00501"/>
    </source>
</evidence>
<dbReference type="EMBL" id="KQ086165">
    <property type="protein sequence ID" value="KLO07028.1"/>
    <property type="molecule type" value="Genomic_DNA"/>
</dbReference>
<protein>
    <submittedName>
        <fullName evidence="5">Acetyl-CoA synthetase-like protein</fullName>
    </submittedName>
</protein>
<evidence type="ECO:0000256" key="1">
    <source>
        <dbReference type="ARBA" id="ARBA00022450"/>
    </source>
</evidence>
<dbReference type="Proteomes" id="UP000053477">
    <property type="component" value="Unassembled WGS sequence"/>
</dbReference>
<organism evidence="5 6">
    <name type="scientific">Schizopora paradoxa</name>
    <dbReference type="NCBI Taxonomy" id="27342"/>
    <lineage>
        <taxon>Eukaryota</taxon>
        <taxon>Fungi</taxon>
        <taxon>Dikarya</taxon>
        <taxon>Basidiomycota</taxon>
        <taxon>Agaricomycotina</taxon>
        <taxon>Agaricomycetes</taxon>
        <taxon>Hymenochaetales</taxon>
        <taxon>Schizoporaceae</taxon>
        <taxon>Schizopora</taxon>
    </lineage>
</organism>
<name>A0A0H2RC28_9AGAM</name>
<reference evidence="5 6" key="1">
    <citation type="submission" date="2015-04" db="EMBL/GenBank/DDBJ databases">
        <title>Complete genome sequence of Schizopora paradoxa KUC8140, a cosmopolitan wood degrader in East Asia.</title>
        <authorList>
            <consortium name="DOE Joint Genome Institute"/>
            <person name="Min B."/>
            <person name="Park H."/>
            <person name="Jang Y."/>
            <person name="Kim J.-J."/>
            <person name="Kim K.H."/>
            <person name="Pangilinan J."/>
            <person name="Lipzen A."/>
            <person name="Riley R."/>
            <person name="Grigoriev I.V."/>
            <person name="Spatafora J.W."/>
            <person name="Choi I.-G."/>
        </authorList>
    </citation>
    <scope>NUCLEOTIDE SEQUENCE [LARGE SCALE GENOMIC DNA]</scope>
    <source>
        <strain evidence="5 6">KUC8140</strain>
    </source>
</reference>
<dbReference type="Gene3D" id="3.40.50.720">
    <property type="entry name" value="NAD(P)-binding Rossmann-like Domain"/>
    <property type="match status" value="1"/>
</dbReference>
<keyword evidence="2" id="KW-0597">Phosphoprotein</keyword>
<dbReference type="InterPro" id="IPR020845">
    <property type="entry name" value="AMP-binding_CS"/>
</dbReference>
<dbReference type="Gene3D" id="1.10.1200.10">
    <property type="entry name" value="ACP-like"/>
    <property type="match status" value="1"/>
</dbReference>
<keyword evidence="6" id="KW-1185">Reference proteome</keyword>
<dbReference type="SUPFAM" id="SSF47336">
    <property type="entry name" value="ACP-like"/>
    <property type="match status" value="1"/>
</dbReference>
<dbReference type="Pfam" id="PF07993">
    <property type="entry name" value="NAD_binding_4"/>
    <property type="match status" value="1"/>
</dbReference>
<dbReference type="InterPro" id="IPR042099">
    <property type="entry name" value="ANL_N_sf"/>
</dbReference>
<dbReference type="PROSITE" id="PS00455">
    <property type="entry name" value="AMP_BINDING"/>
    <property type="match status" value="1"/>
</dbReference>
<dbReference type="InterPro" id="IPR036291">
    <property type="entry name" value="NAD(P)-bd_dom_sf"/>
</dbReference>
<keyword evidence="1" id="KW-0596">Phosphopantetheine</keyword>
<dbReference type="SUPFAM" id="SSF51735">
    <property type="entry name" value="NAD(P)-binding Rossmann-fold domains"/>
    <property type="match status" value="1"/>
</dbReference>
<dbReference type="OrthoDB" id="429813at2759"/>
<dbReference type="SUPFAM" id="SSF56801">
    <property type="entry name" value="Acetyl-CoA synthetase-like"/>
    <property type="match status" value="1"/>
</dbReference>
<proteinExistence type="predicted"/>
<feature type="domain" description="Thioester reductase (TE)" evidence="4">
    <location>
        <begin position="717"/>
        <end position="954"/>
    </location>
</feature>
<dbReference type="InterPro" id="IPR000873">
    <property type="entry name" value="AMP-dep_synth/lig_dom"/>
</dbReference>
<evidence type="ECO:0000256" key="2">
    <source>
        <dbReference type="ARBA" id="ARBA00022553"/>
    </source>
</evidence>
<dbReference type="InterPro" id="IPR051414">
    <property type="entry name" value="Adenylate-forming_Reductase"/>
</dbReference>
<sequence>MNKTHKDYQILPIPPLPDTQALSCSTFKRPPLDGSLNLSEVCVWNGRNNPEHPIFVYADQDGGEHVIRWQEFVRGIHRVSSLVQRIVTTSQKEGNASPRTIAILSLGDTVTYITTIFGILESGNVAFPVSVRNSPAAVAHLLEATDTDFLLVGSDQAHQSLANSSLQVQQCSKPAVFPLFEFDEIFSDGDEKIEFTTTTVTRPNMESPAVILHSSGSTSFPKPIRWSHYGLVQQCIAPYFGEIDFAGVRVACHAIPPFHSMCLVHACFAAGTGLVFGAFDPRSITSQPTPDKFMRGIVDSKCDFVLAVPSFIEAWSTNEDQIERLKRMRGVMNGGGPLNHSIGDNLRDKGVRLYNVYGCTEGVVVGQYLRASPCFEWEYLAFSKAMDLKLIPQDEDRFELVIKPGPYAMPFVFNTTIEGEQGYATGDLFIPHPSKPGLFKLYGRADDQIVHSSGEKTNPGPLEGIINQDPLIQSSIIFGRGKFNAGILVNPVPSESVEPSDERALSSYRNKIWPTVQKMNEYAPQHSRIFKEMILVSKQIKPFAFTAKGTVRRQVTLNDYADEIDELYSSVDRTTALDIAPPALWTPEELIALARKVVGGVMAKPMGDDDDFFHHGCDSLQAAWMRNTILTMLSHAPNLDIRDIPMNFVYSYPTISGLTNYFLKLMGFDGETSAVDNVEARVENMLAMVRKYTHDFPKHTPSDSTSFSEESGIVVVLTGTTGGLGSSLLWKLLEIPQVSRVYALNRRGSGDLAERQRAAFLKRGYNTGLMSSKKLTMLDGDLGSARLGLEEGVYSEIRDSVTHIIHNAYTVNFNLSLASFEPNVLGLRQLVDLALSSRRHSPPRLIFTSSIGTVLNYEGAGPVPEDPVNAKCAVGTGYSESKWVCEEILSIATAESALQPITVRVGQLCGASTNGFWNPKEWVPSLFKSSALIGCLPKLDAEISWIPVDVAAQVLLELLDSKVPILHLVHSQPVKWSSLFDPAGTMLGLHLVSYRDWLEGLEANAVDVSAERSVGVDENPTNPALEIIDFFRSSLSSLPTSPVNEDEQNASEAFSVKRLCLERTLDESASLRNCPPLSVDDLSQWLKCWNLGDL</sequence>
<dbReference type="PANTHER" id="PTHR43439:SF2">
    <property type="entry name" value="ENZYME, PUTATIVE (JCVI)-RELATED"/>
    <property type="match status" value="1"/>
</dbReference>
<evidence type="ECO:0000313" key="5">
    <source>
        <dbReference type="EMBL" id="KLO07028.1"/>
    </source>
</evidence>
<dbReference type="InterPro" id="IPR036736">
    <property type="entry name" value="ACP-like_sf"/>
</dbReference>
<dbReference type="PANTHER" id="PTHR43439">
    <property type="entry name" value="PHENYLACETATE-COENZYME A LIGASE"/>
    <property type="match status" value="1"/>
</dbReference>
<accession>A0A0H2RC28</accession>
<gene>
    <name evidence="5" type="ORF">SCHPADRAFT_945611</name>
</gene>
<dbReference type="Pfam" id="PF23562">
    <property type="entry name" value="AMP-binding_C_3"/>
    <property type="match status" value="1"/>
</dbReference>
<dbReference type="STRING" id="27342.A0A0H2RC28"/>
<evidence type="ECO:0000313" key="6">
    <source>
        <dbReference type="Proteomes" id="UP000053477"/>
    </source>
</evidence>
<dbReference type="AlphaFoldDB" id="A0A0H2RC28"/>